<reference evidence="1 2" key="2">
    <citation type="submission" date="2020-08" db="EMBL/GenBank/DDBJ databases">
        <title>Adhaeribacter dokdonensis sp. nov., isolated from the rhizosphere of Elymus tsukushiensis, a plant native to the Dokdo Islands, Republic of Korea.</title>
        <authorList>
            <person name="Ghim S.Y."/>
        </authorList>
    </citation>
    <scope>NUCLEOTIDE SEQUENCE [LARGE SCALE GENOMIC DNA]</scope>
    <source>
        <strain evidence="1 2">KUDC8001</strain>
    </source>
</reference>
<accession>A0A7L7L950</accession>
<evidence type="ECO:0000313" key="1">
    <source>
        <dbReference type="EMBL" id="QMU29273.1"/>
    </source>
</evidence>
<dbReference type="RefSeq" id="WP_182411732.1">
    <property type="nucleotide sequence ID" value="NZ_CP055153.1"/>
</dbReference>
<dbReference type="KEGG" id="add:HUW48_15075"/>
<protein>
    <submittedName>
        <fullName evidence="1">Uncharacterized protein</fullName>
    </submittedName>
</protein>
<reference evidence="1 2" key="1">
    <citation type="submission" date="2020-06" db="EMBL/GenBank/DDBJ databases">
        <authorList>
            <person name="Hwang Y.J."/>
        </authorList>
    </citation>
    <scope>NUCLEOTIDE SEQUENCE [LARGE SCALE GENOMIC DNA]</scope>
    <source>
        <strain evidence="1 2">KUDC8001</strain>
    </source>
</reference>
<gene>
    <name evidence="1" type="ORF">HUW48_15075</name>
</gene>
<name>A0A7L7L950_9BACT</name>
<proteinExistence type="predicted"/>
<sequence>MTITTLHRINELAVSANQNPVYVNGNYLQELFPPDPSKDESQLLSLGLIGHQPLKRSTEDKLKHFCQQKGISFRAYHNNKHYVVYRNAA</sequence>
<evidence type="ECO:0000313" key="2">
    <source>
        <dbReference type="Proteomes" id="UP000514509"/>
    </source>
</evidence>
<dbReference type="AlphaFoldDB" id="A0A7L7L950"/>
<keyword evidence="2" id="KW-1185">Reference proteome</keyword>
<dbReference type="EMBL" id="CP055153">
    <property type="protein sequence ID" value="QMU29273.1"/>
    <property type="molecule type" value="Genomic_DNA"/>
</dbReference>
<dbReference type="Proteomes" id="UP000514509">
    <property type="component" value="Chromosome"/>
</dbReference>
<organism evidence="1 2">
    <name type="scientific">Adhaeribacter radiodurans</name>
    <dbReference type="NCBI Taxonomy" id="2745197"/>
    <lineage>
        <taxon>Bacteria</taxon>
        <taxon>Pseudomonadati</taxon>
        <taxon>Bacteroidota</taxon>
        <taxon>Cytophagia</taxon>
        <taxon>Cytophagales</taxon>
        <taxon>Hymenobacteraceae</taxon>
        <taxon>Adhaeribacter</taxon>
    </lineage>
</organism>